<dbReference type="OrthoDB" id="10035396at2759"/>
<keyword evidence="4" id="KW-1185">Reference proteome</keyword>
<evidence type="ECO:0000259" key="2">
    <source>
        <dbReference type="Pfam" id="PF07530"/>
    </source>
</evidence>
<dbReference type="AlphaFoldDB" id="A0A8S4QVC4"/>
<organism evidence="3 4">
    <name type="scientific">Pararge aegeria aegeria</name>
    <dbReference type="NCBI Taxonomy" id="348720"/>
    <lineage>
        <taxon>Eukaryota</taxon>
        <taxon>Metazoa</taxon>
        <taxon>Ecdysozoa</taxon>
        <taxon>Arthropoda</taxon>
        <taxon>Hexapoda</taxon>
        <taxon>Insecta</taxon>
        <taxon>Pterygota</taxon>
        <taxon>Neoptera</taxon>
        <taxon>Endopterygota</taxon>
        <taxon>Lepidoptera</taxon>
        <taxon>Glossata</taxon>
        <taxon>Ditrysia</taxon>
        <taxon>Papilionoidea</taxon>
        <taxon>Nymphalidae</taxon>
        <taxon>Satyrinae</taxon>
        <taxon>Satyrini</taxon>
        <taxon>Parargina</taxon>
        <taxon>Pararge</taxon>
    </lineage>
</organism>
<protein>
    <submittedName>
        <fullName evidence="3">Jg8323 protein</fullName>
    </submittedName>
</protein>
<name>A0A8S4QVC4_9NEOP</name>
<dbReference type="EMBL" id="CAKXAJ010017552">
    <property type="protein sequence ID" value="CAH2216938.1"/>
    <property type="molecule type" value="Genomic_DNA"/>
</dbReference>
<dbReference type="Pfam" id="PF07530">
    <property type="entry name" value="PRE_C2HC"/>
    <property type="match status" value="1"/>
</dbReference>
<gene>
    <name evidence="3" type="primary">jg8323</name>
    <name evidence="3" type="ORF">PAEG_LOCUS4887</name>
</gene>
<feature type="non-terminal residue" evidence="3">
    <location>
        <position position="247"/>
    </location>
</feature>
<dbReference type="Proteomes" id="UP000838756">
    <property type="component" value="Unassembled WGS sequence"/>
</dbReference>
<proteinExistence type="predicted"/>
<evidence type="ECO:0000256" key="1">
    <source>
        <dbReference type="SAM" id="MobiDB-lite"/>
    </source>
</evidence>
<comment type="caution">
    <text evidence="3">The sequence shown here is derived from an EMBL/GenBank/DDBJ whole genome shotgun (WGS) entry which is preliminary data.</text>
</comment>
<evidence type="ECO:0000313" key="4">
    <source>
        <dbReference type="Proteomes" id="UP000838756"/>
    </source>
</evidence>
<sequence length="247" mass="28445">MTGNQVKGEIVTARKKGTKIPLNTFFVNIVPHDNNKRVKEIQYIYNQRVLIEDPKRQTSIAQCVRCQQYGHTKNNCMRPFRCVKCAGPHKTTMCTKSANTPALCCLCTGSHPANYKGCKVYKEILSRKIQKPSKLQNIRKQNEAESSKRAVMYPHKEKDTIVQGKSQTQLYSEVVRSELGRKMNSRIFEEKPMYNVDNRKSQRTPYSTEAERRHAESNDSQPKNKLETLIINQAEKIDQLLQHMGTL</sequence>
<dbReference type="InterPro" id="IPR006579">
    <property type="entry name" value="Pre_C2HC_dom"/>
</dbReference>
<feature type="region of interest" description="Disordered" evidence="1">
    <location>
        <begin position="194"/>
        <end position="225"/>
    </location>
</feature>
<reference evidence="3" key="1">
    <citation type="submission" date="2022-03" db="EMBL/GenBank/DDBJ databases">
        <authorList>
            <person name="Lindestad O."/>
        </authorList>
    </citation>
    <scope>NUCLEOTIDE SEQUENCE</scope>
</reference>
<feature type="domain" description="Pre-C2HC" evidence="2">
    <location>
        <begin position="9"/>
        <end position="58"/>
    </location>
</feature>
<feature type="compositionally biased region" description="Basic and acidic residues" evidence="1">
    <location>
        <begin position="209"/>
        <end position="225"/>
    </location>
</feature>
<evidence type="ECO:0000313" key="3">
    <source>
        <dbReference type="EMBL" id="CAH2216938.1"/>
    </source>
</evidence>
<accession>A0A8S4QVC4</accession>